<evidence type="ECO:0000256" key="1">
    <source>
        <dbReference type="SAM" id="MobiDB-lite"/>
    </source>
</evidence>
<dbReference type="GeneID" id="81605932"/>
<proteinExistence type="predicted"/>
<dbReference type="Pfam" id="PF12937">
    <property type="entry name" value="F-box-like"/>
    <property type="match status" value="1"/>
</dbReference>
<organism evidence="3 4">
    <name type="scientific">Penicillium daleae</name>
    <dbReference type="NCBI Taxonomy" id="63821"/>
    <lineage>
        <taxon>Eukaryota</taxon>
        <taxon>Fungi</taxon>
        <taxon>Dikarya</taxon>
        <taxon>Ascomycota</taxon>
        <taxon>Pezizomycotina</taxon>
        <taxon>Eurotiomycetes</taxon>
        <taxon>Eurotiomycetidae</taxon>
        <taxon>Eurotiales</taxon>
        <taxon>Aspergillaceae</taxon>
        <taxon>Penicillium</taxon>
    </lineage>
</organism>
<evidence type="ECO:0000313" key="4">
    <source>
        <dbReference type="Proteomes" id="UP001213681"/>
    </source>
</evidence>
<dbReference type="PANTHER" id="PTHR42057:SF2">
    <property type="entry name" value="F-BOX DOMAIN PROTEIN (AFU_ORTHOLOGUE AFUA_4G00200)-RELATED"/>
    <property type="match status" value="1"/>
</dbReference>
<evidence type="ECO:0000313" key="3">
    <source>
        <dbReference type="EMBL" id="KAJ5433151.1"/>
    </source>
</evidence>
<dbReference type="PANTHER" id="PTHR42057">
    <property type="entry name" value="F-BOX DOMAIN PROTEIN (AFU_ORTHOLOGUE AFUA_4G00200)"/>
    <property type="match status" value="1"/>
</dbReference>
<dbReference type="CDD" id="cd09917">
    <property type="entry name" value="F-box_SF"/>
    <property type="match status" value="1"/>
</dbReference>
<gene>
    <name evidence="3" type="ORF">N7458_012307</name>
</gene>
<comment type="caution">
    <text evidence="3">The sequence shown here is derived from an EMBL/GenBank/DDBJ whole genome shotgun (WGS) entry which is preliminary data.</text>
</comment>
<dbReference type="InterPro" id="IPR001810">
    <property type="entry name" value="F-box_dom"/>
</dbReference>
<dbReference type="InterPro" id="IPR036047">
    <property type="entry name" value="F-box-like_dom_sf"/>
</dbReference>
<feature type="domain" description="F-box" evidence="2">
    <location>
        <begin position="4"/>
        <end position="38"/>
    </location>
</feature>
<protein>
    <recommendedName>
        <fullName evidence="2">F-box domain-containing protein</fullName>
    </recommendedName>
</protein>
<feature type="compositionally biased region" description="Low complexity" evidence="1">
    <location>
        <begin position="460"/>
        <end position="473"/>
    </location>
</feature>
<reference evidence="3" key="1">
    <citation type="submission" date="2022-12" db="EMBL/GenBank/DDBJ databases">
        <authorList>
            <person name="Petersen C."/>
        </authorList>
    </citation>
    <scope>NUCLEOTIDE SEQUENCE</scope>
    <source>
        <strain evidence="3">IBT 16125</strain>
    </source>
</reference>
<reference evidence="3" key="2">
    <citation type="journal article" date="2023" name="IMA Fungus">
        <title>Comparative genomic study of the Penicillium genus elucidates a diverse pangenome and 15 lateral gene transfer events.</title>
        <authorList>
            <person name="Petersen C."/>
            <person name="Sorensen T."/>
            <person name="Nielsen M.R."/>
            <person name="Sondergaard T.E."/>
            <person name="Sorensen J.L."/>
            <person name="Fitzpatrick D.A."/>
            <person name="Frisvad J.C."/>
            <person name="Nielsen K.L."/>
        </authorList>
    </citation>
    <scope>NUCLEOTIDE SEQUENCE</scope>
    <source>
        <strain evidence="3">IBT 16125</strain>
    </source>
</reference>
<sequence>MPWLPPEILLIITSYIHDPETLVSLQLVSKDWSAAAVSQLDRGFLLLNMNKVTQDIIEKKRKTARTRELVRGVVVNCPDGDYWRGLLRDVNERVGQFPNLDYLALHLRPPSGHAPFPYLSYDREEILWEAMRDFLKALRRLGKIKKGNSLNEISIQSLPVQARFPGSDQGETEPNQRALTKLGLKALKIGLVSSTVWNHDLEWSLENQPIGDPPWIWVGPTIQTLRHLSITCWGFYMKNVAGACSYGGFFVPMLESLELRGCGFTADFQLDCIVRHGRTLHSLKFDDCAIINRLVLWRPPRGVTIADRAHASLHVVDDGPKDQVRLYNTRWAQYFDKIKEKMPRLKHFEIGSSRARAPGEEGPCFQSERYSGPSFHKPSTFLFGLFPDRYLKMGDASGCACCSWVLQNKPQERPKRQGLILDNSDRDALRGLLEKIGQSVQEDADSGHAGSEATSSSNEPDSPCSDTTSSSVL</sequence>
<evidence type="ECO:0000259" key="2">
    <source>
        <dbReference type="Pfam" id="PF12937"/>
    </source>
</evidence>
<dbReference type="RefSeq" id="XP_056760443.1">
    <property type="nucleotide sequence ID" value="XM_056915689.1"/>
</dbReference>
<keyword evidence="4" id="KW-1185">Reference proteome</keyword>
<name>A0AAD6BW62_9EURO</name>
<accession>A0AAD6BW62</accession>
<dbReference type="SUPFAM" id="SSF81383">
    <property type="entry name" value="F-box domain"/>
    <property type="match status" value="1"/>
</dbReference>
<feature type="region of interest" description="Disordered" evidence="1">
    <location>
        <begin position="436"/>
        <end position="473"/>
    </location>
</feature>
<dbReference type="EMBL" id="JAPVEA010000009">
    <property type="protein sequence ID" value="KAJ5433151.1"/>
    <property type="molecule type" value="Genomic_DNA"/>
</dbReference>
<dbReference type="Proteomes" id="UP001213681">
    <property type="component" value="Unassembled WGS sequence"/>
</dbReference>
<dbReference type="AlphaFoldDB" id="A0AAD6BW62"/>